<evidence type="ECO:0000256" key="6">
    <source>
        <dbReference type="SAM" id="MobiDB-lite"/>
    </source>
</evidence>
<evidence type="ECO:0000259" key="8">
    <source>
        <dbReference type="PROSITE" id="PS50906"/>
    </source>
</evidence>
<keyword evidence="7" id="KW-0472">Membrane</keyword>
<feature type="compositionally biased region" description="Basic and acidic residues" evidence="6">
    <location>
        <begin position="764"/>
        <end position="773"/>
    </location>
</feature>
<keyword evidence="4" id="KW-0808">Transferase</keyword>
<evidence type="ECO:0000313" key="10">
    <source>
        <dbReference type="Proteomes" id="UP000432015"/>
    </source>
</evidence>
<dbReference type="InterPro" id="IPR013587">
    <property type="entry name" value="Nitrate/nitrite_sensing"/>
</dbReference>
<dbReference type="Pfam" id="PF02518">
    <property type="entry name" value="HATPase_c"/>
    <property type="match status" value="1"/>
</dbReference>
<organism evidence="9 10">
    <name type="scientific">Actinomadura litoris</name>
    <dbReference type="NCBI Taxonomy" id="2678616"/>
    <lineage>
        <taxon>Bacteria</taxon>
        <taxon>Bacillati</taxon>
        <taxon>Actinomycetota</taxon>
        <taxon>Actinomycetes</taxon>
        <taxon>Streptosporangiales</taxon>
        <taxon>Thermomonosporaceae</taxon>
        <taxon>Actinomadura</taxon>
    </lineage>
</organism>
<dbReference type="Gene3D" id="3.30.565.10">
    <property type="entry name" value="Histidine kinase-like ATPase, C-terminal domain"/>
    <property type="match status" value="1"/>
</dbReference>
<proteinExistence type="predicted"/>
<dbReference type="PANTHER" id="PTHR45436">
    <property type="entry name" value="SENSOR HISTIDINE KINASE YKOH"/>
    <property type="match status" value="1"/>
</dbReference>
<evidence type="ECO:0000256" key="1">
    <source>
        <dbReference type="ARBA" id="ARBA00000085"/>
    </source>
</evidence>
<keyword evidence="7" id="KW-0812">Transmembrane</keyword>
<dbReference type="PROSITE" id="PS50906">
    <property type="entry name" value="NIT"/>
    <property type="match status" value="1"/>
</dbReference>
<dbReference type="InterPro" id="IPR010910">
    <property type="entry name" value="Nitrate/nitrite_sensing_bac"/>
</dbReference>
<dbReference type="GO" id="GO:0005886">
    <property type="term" value="C:plasma membrane"/>
    <property type="evidence" value="ECO:0007669"/>
    <property type="project" value="TreeGrafter"/>
</dbReference>
<feature type="domain" description="NIT" evidence="8">
    <location>
        <begin position="53"/>
        <end position="303"/>
    </location>
</feature>
<accession>A0A7K1KUY8</accession>
<keyword evidence="5" id="KW-0418">Kinase</keyword>
<dbReference type="EC" id="2.7.13.3" evidence="2"/>
<feature type="compositionally biased region" description="Pro residues" evidence="6">
    <location>
        <begin position="803"/>
        <end position="812"/>
    </location>
</feature>
<sequence>MARRTRSVRTKIVFLLVPPVAALILLWAFTAAATLGDTLRQTRTRTFTDKVIKPTDAMIAALQDERRMSLSYLGDDRTIGRSGFDAQRARTDRTRAAFRAAASDPSVRGAAARRTRERMADLAASLGEIEAVRTSVDKRLIDRSEALGRYTAFIDRAAEIYEEPRSDDVRIVRDTRLLLGLERARESMSREDALVTGALAARKISHSEYLRLVQLVGARAFLYDDSTRALPPGDRVRYDAIVSGAAFVEFRKLEDELMQAGAAQGRPPVDIGAWHTSIETVNTQLAGLSSGIRSAAADRAAQKADAVLLRLYLTGGLGLLAVVVAVVVAVRMARRVIHESREMADAVTTFTRDRLPAITERARRGEPVPDEDIVPAAESRPVAEPRPAGEAKPAEPPKPGEDEPTGPPAWFARFAAAPPQTGFTVTEISRIDKAFAEARRAVIRASSGEAAAHKRLNDVFVTLARRNQSLLQRLLGRLEAMERGTEDPDALAALFELDHLATRMRRHAEGLVILSGRPSGRSWRHPVRLMDVARAAASEIEDYTRVDVVPMGRAALSGRAVADTIHLLAELVENAAAFSPPTTRIRVTGGEVAHGFAVEIEDRGLGLTREEIARLNRLLATDPELKLDDSVQLGLFVVARLAARHGIRVSLRSSAYGGVIAIVLIPHALVVDAQDAARDPGAPAGGSGEYRPLVAVSRTTMEPAGERAPVTPKLAPAAPTVLPSRREDDAGPGTGPGGLPRRRRQQNIAPQLRAAAPGESGETPVERSPEAARRLMSTMQSGWRRGREDDAESERDGDGRAPETPPPGPGGE</sequence>
<dbReference type="GO" id="GO:0004673">
    <property type="term" value="F:protein histidine kinase activity"/>
    <property type="evidence" value="ECO:0007669"/>
    <property type="project" value="UniProtKB-EC"/>
</dbReference>
<evidence type="ECO:0000256" key="5">
    <source>
        <dbReference type="ARBA" id="ARBA00022777"/>
    </source>
</evidence>
<feature type="region of interest" description="Disordered" evidence="6">
    <location>
        <begin position="358"/>
        <end position="410"/>
    </location>
</feature>
<dbReference type="InterPro" id="IPR036890">
    <property type="entry name" value="HATPase_C_sf"/>
</dbReference>
<keyword evidence="3" id="KW-0597">Phosphoprotein</keyword>
<evidence type="ECO:0000256" key="4">
    <source>
        <dbReference type="ARBA" id="ARBA00022679"/>
    </source>
</evidence>
<keyword evidence="10" id="KW-1185">Reference proteome</keyword>
<gene>
    <name evidence="9" type="ORF">GNZ18_04535</name>
</gene>
<feature type="compositionally biased region" description="Basic and acidic residues" evidence="6">
    <location>
        <begin position="381"/>
        <end position="401"/>
    </location>
</feature>
<dbReference type="GO" id="GO:0000160">
    <property type="term" value="P:phosphorelay signal transduction system"/>
    <property type="evidence" value="ECO:0007669"/>
    <property type="project" value="TreeGrafter"/>
</dbReference>
<dbReference type="Proteomes" id="UP000432015">
    <property type="component" value="Unassembled WGS sequence"/>
</dbReference>
<dbReference type="InterPro" id="IPR050428">
    <property type="entry name" value="TCS_sensor_his_kinase"/>
</dbReference>
<dbReference type="SUPFAM" id="SSF55874">
    <property type="entry name" value="ATPase domain of HSP90 chaperone/DNA topoisomerase II/histidine kinase"/>
    <property type="match status" value="1"/>
</dbReference>
<evidence type="ECO:0000256" key="3">
    <source>
        <dbReference type="ARBA" id="ARBA00022553"/>
    </source>
</evidence>
<feature type="transmembrane region" description="Helical" evidence="7">
    <location>
        <begin position="311"/>
        <end position="333"/>
    </location>
</feature>
<keyword evidence="7" id="KW-1133">Transmembrane helix</keyword>
<dbReference type="EMBL" id="WOFH01000002">
    <property type="protein sequence ID" value="MUN35867.1"/>
    <property type="molecule type" value="Genomic_DNA"/>
</dbReference>
<dbReference type="SMART" id="SM00387">
    <property type="entry name" value="HATPase_c"/>
    <property type="match status" value="1"/>
</dbReference>
<dbReference type="Pfam" id="PF08376">
    <property type="entry name" value="NIT"/>
    <property type="match status" value="1"/>
</dbReference>
<evidence type="ECO:0000256" key="2">
    <source>
        <dbReference type="ARBA" id="ARBA00012438"/>
    </source>
</evidence>
<dbReference type="AlphaFoldDB" id="A0A7K1KUY8"/>
<protein>
    <recommendedName>
        <fullName evidence="2">histidine kinase</fullName>
        <ecNumber evidence="2">2.7.13.3</ecNumber>
    </recommendedName>
</protein>
<reference evidence="9 10" key="1">
    <citation type="submission" date="2019-11" db="EMBL/GenBank/DDBJ databases">
        <authorList>
            <person name="Cao P."/>
        </authorList>
    </citation>
    <scope>NUCLEOTIDE SEQUENCE [LARGE SCALE GENOMIC DNA]</scope>
    <source>
        <strain evidence="9 10">NEAU-AAG5</strain>
    </source>
</reference>
<dbReference type="RefSeq" id="WP_156214868.1">
    <property type="nucleotide sequence ID" value="NZ_WOFH01000002.1"/>
</dbReference>
<comment type="caution">
    <text evidence="9">The sequence shown here is derived from an EMBL/GenBank/DDBJ whole genome shotgun (WGS) entry which is preliminary data.</text>
</comment>
<dbReference type="PANTHER" id="PTHR45436:SF5">
    <property type="entry name" value="SENSOR HISTIDINE KINASE TRCS"/>
    <property type="match status" value="1"/>
</dbReference>
<dbReference type="InterPro" id="IPR003594">
    <property type="entry name" value="HATPase_dom"/>
</dbReference>
<feature type="region of interest" description="Disordered" evidence="6">
    <location>
        <begin position="700"/>
        <end position="812"/>
    </location>
</feature>
<evidence type="ECO:0000313" key="9">
    <source>
        <dbReference type="EMBL" id="MUN35867.1"/>
    </source>
</evidence>
<feature type="compositionally biased region" description="Basic and acidic residues" evidence="6">
    <location>
        <begin position="358"/>
        <end position="367"/>
    </location>
</feature>
<comment type="catalytic activity">
    <reaction evidence="1">
        <text>ATP + protein L-histidine = ADP + protein N-phospho-L-histidine.</text>
        <dbReference type="EC" id="2.7.13.3"/>
    </reaction>
</comment>
<name>A0A7K1KUY8_9ACTN</name>
<evidence type="ECO:0000256" key="7">
    <source>
        <dbReference type="SAM" id="Phobius"/>
    </source>
</evidence>